<evidence type="ECO:0000313" key="8">
    <source>
        <dbReference type="Proteomes" id="UP000619101"/>
    </source>
</evidence>
<evidence type="ECO:0000256" key="3">
    <source>
        <dbReference type="ARBA" id="ARBA00022729"/>
    </source>
</evidence>
<dbReference type="InterPro" id="IPR030678">
    <property type="entry name" value="Peptide/Ni-bd"/>
</dbReference>
<keyword evidence="2" id="KW-0813">Transport</keyword>
<comment type="similarity">
    <text evidence="1">Belongs to the bacterial solute-binding protein 5 family.</text>
</comment>
<evidence type="ECO:0000256" key="2">
    <source>
        <dbReference type="ARBA" id="ARBA00022448"/>
    </source>
</evidence>
<feature type="signal peptide" evidence="5">
    <location>
        <begin position="1"/>
        <end position="20"/>
    </location>
</feature>
<keyword evidence="8" id="KW-1185">Reference proteome</keyword>
<feature type="chain" id="PRO_5046619485" evidence="5">
    <location>
        <begin position="21"/>
        <end position="614"/>
    </location>
</feature>
<name>A0ABR8XU80_9BACL</name>
<gene>
    <name evidence="7" type="ORF">H9635_01970</name>
</gene>
<reference evidence="7 8" key="1">
    <citation type="submission" date="2020-08" db="EMBL/GenBank/DDBJ databases">
        <title>A Genomic Blueprint of the Chicken Gut Microbiome.</title>
        <authorList>
            <person name="Gilroy R."/>
            <person name="Ravi A."/>
            <person name="Getino M."/>
            <person name="Pursley I."/>
            <person name="Horton D.L."/>
            <person name="Alikhan N.-F."/>
            <person name="Baker D."/>
            <person name="Gharbi K."/>
            <person name="Hall N."/>
            <person name="Watson M."/>
            <person name="Adriaenssens E.M."/>
            <person name="Foster-Nyarko E."/>
            <person name="Jarju S."/>
            <person name="Secka A."/>
            <person name="Antonio M."/>
            <person name="Oren A."/>
            <person name="Chaudhuri R."/>
            <person name="La Ragione R.M."/>
            <person name="Hildebrand F."/>
            <person name="Pallen M.J."/>
        </authorList>
    </citation>
    <scope>NUCLEOTIDE SEQUENCE [LARGE SCALE GENOMIC DNA]</scope>
    <source>
        <strain evidence="7 8">A46</strain>
    </source>
</reference>
<dbReference type="Gene3D" id="3.10.105.10">
    <property type="entry name" value="Dipeptide-binding Protein, Domain 3"/>
    <property type="match status" value="1"/>
</dbReference>
<dbReference type="EMBL" id="JACSPZ010000001">
    <property type="protein sequence ID" value="MBD8035488.1"/>
    <property type="molecule type" value="Genomic_DNA"/>
</dbReference>
<dbReference type="Gene3D" id="3.40.190.10">
    <property type="entry name" value="Periplasmic binding protein-like II"/>
    <property type="match status" value="1"/>
</dbReference>
<sequence>MMKKKGLMLSSVFATALVLAACGGDDTETATEKPVDKKEDTTTEENKNDGATTAESPTLPEEVTNDGEAIQGGTLKFALVTDSPFSGVLLAELYENGYDADIMDFMTNSIFATDGDFLITDEGIAKLDVDADNNKVTITIQHDVKWSDGTPLTADDIIYSYEIIGHPDYTGIRYDADFQNIIGAAEYKSGKADTISGIKKIDDKTVEISMTKVSPAIYSGGDGLWSTAAPKHYLETTPIKDLISSPQVRKAPVTLGAFKLDKLIDGESVQFVANEHYWKGKPKLDKVVLQVVPSASIGEALRTGQYDMASSYPTNQYDGVKDLENLTVLARPELAYSYIGFKLGKWDAAAGDAGLNIMDENAKMNDAKLRQAVAYAMDIEQVGERFYQGLRSRATSLIPPAFASFHDNSLEGYNYDPEKAKALLDEAGYKDVDGDGIREDKNGEKFAIRLAGMSGSDTDEAIVEYYRQNWKDVGLDVQLTTGRLIEFNSFYDKVKADDPEIDMFMAAWGTGTNPSPLGLYGEGSAFNYSRFVTPELQTLLADIDSKEAIDSGYRADAFRKWEEYMFEQASTVPMYFRTEIIPVNKRVKHYNVNYANDSMDNLHLLEVTAEDPIK</sequence>
<evidence type="ECO:0000313" key="7">
    <source>
        <dbReference type="EMBL" id="MBD8035488.1"/>
    </source>
</evidence>
<dbReference type="CDD" id="cd08510">
    <property type="entry name" value="PBP2_Lactococcal_OppA_like"/>
    <property type="match status" value="1"/>
</dbReference>
<feature type="domain" description="Solute-binding protein family 5" evidence="6">
    <location>
        <begin position="128"/>
        <end position="520"/>
    </location>
</feature>
<dbReference type="SUPFAM" id="SSF53850">
    <property type="entry name" value="Periplasmic binding protein-like II"/>
    <property type="match status" value="1"/>
</dbReference>
<protein>
    <submittedName>
        <fullName evidence="7">Oligopeptide ABC transporter substrate-binding protein</fullName>
    </submittedName>
</protein>
<dbReference type="PIRSF" id="PIRSF002741">
    <property type="entry name" value="MppA"/>
    <property type="match status" value="1"/>
</dbReference>
<dbReference type="InterPro" id="IPR000914">
    <property type="entry name" value="SBP_5_dom"/>
</dbReference>
<dbReference type="Pfam" id="PF00496">
    <property type="entry name" value="SBP_bac_5"/>
    <property type="match status" value="1"/>
</dbReference>
<dbReference type="PROSITE" id="PS51257">
    <property type="entry name" value="PROKAR_LIPOPROTEIN"/>
    <property type="match status" value="1"/>
</dbReference>
<feature type="region of interest" description="Disordered" evidence="4">
    <location>
        <begin position="26"/>
        <end position="63"/>
    </location>
</feature>
<feature type="compositionally biased region" description="Basic and acidic residues" evidence="4">
    <location>
        <begin position="30"/>
        <end position="48"/>
    </location>
</feature>
<proteinExistence type="inferred from homology"/>
<keyword evidence="3 5" id="KW-0732">Signal</keyword>
<dbReference type="PANTHER" id="PTHR30290:SF9">
    <property type="entry name" value="OLIGOPEPTIDE-BINDING PROTEIN APPA"/>
    <property type="match status" value="1"/>
</dbReference>
<dbReference type="RefSeq" id="WP_191698461.1">
    <property type="nucleotide sequence ID" value="NZ_JACSPZ010000001.1"/>
</dbReference>
<organism evidence="7 8">
    <name type="scientific">Solibacillus faecavium</name>
    <dbReference type="NCBI Taxonomy" id="2762221"/>
    <lineage>
        <taxon>Bacteria</taxon>
        <taxon>Bacillati</taxon>
        <taxon>Bacillota</taxon>
        <taxon>Bacilli</taxon>
        <taxon>Bacillales</taxon>
        <taxon>Caryophanaceae</taxon>
        <taxon>Solibacillus</taxon>
    </lineage>
</organism>
<accession>A0ABR8XU80</accession>
<dbReference type="InterPro" id="IPR039424">
    <property type="entry name" value="SBP_5"/>
</dbReference>
<evidence type="ECO:0000259" key="6">
    <source>
        <dbReference type="Pfam" id="PF00496"/>
    </source>
</evidence>
<comment type="caution">
    <text evidence="7">The sequence shown here is derived from an EMBL/GenBank/DDBJ whole genome shotgun (WGS) entry which is preliminary data.</text>
</comment>
<evidence type="ECO:0000256" key="4">
    <source>
        <dbReference type="SAM" id="MobiDB-lite"/>
    </source>
</evidence>
<evidence type="ECO:0000256" key="5">
    <source>
        <dbReference type="SAM" id="SignalP"/>
    </source>
</evidence>
<dbReference type="Proteomes" id="UP000619101">
    <property type="component" value="Unassembled WGS sequence"/>
</dbReference>
<evidence type="ECO:0000256" key="1">
    <source>
        <dbReference type="ARBA" id="ARBA00005695"/>
    </source>
</evidence>
<dbReference type="PANTHER" id="PTHR30290">
    <property type="entry name" value="PERIPLASMIC BINDING COMPONENT OF ABC TRANSPORTER"/>
    <property type="match status" value="1"/>
</dbReference>